<dbReference type="GO" id="GO:0005829">
    <property type="term" value="C:cytosol"/>
    <property type="evidence" value="ECO:0007669"/>
    <property type="project" value="TreeGrafter"/>
</dbReference>
<dbReference type="SUPFAM" id="SSF52540">
    <property type="entry name" value="P-loop containing nucleoside triphosphate hydrolases"/>
    <property type="match status" value="1"/>
</dbReference>
<dbReference type="Pfam" id="PF01656">
    <property type="entry name" value="CbiA"/>
    <property type="match status" value="1"/>
</dbReference>
<organism evidence="4 5">
    <name type="scientific">Polyangium spumosum</name>
    <dbReference type="NCBI Taxonomy" id="889282"/>
    <lineage>
        <taxon>Bacteria</taxon>
        <taxon>Pseudomonadati</taxon>
        <taxon>Myxococcota</taxon>
        <taxon>Polyangia</taxon>
        <taxon>Polyangiales</taxon>
        <taxon>Polyangiaceae</taxon>
        <taxon>Polyangium</taxon>
    </lineage>
</organism>
<dbReference type="NCBIfam" id="NF047398">
    <property type="entry name" value="AAA_KGGVGR"/>
    <property type="match status" value="1"/>
</dbReference>
<name>A0A6N7PW22_9BACT</name>
<comment type="caution">
    <text evidence="4">The sequence shown here is derived from an EMBL/GenBank/DDBJ whole genome shotgun (WGS) entry which is preliminary data.</text>
</comment>
<accession>A0A6N7PW22</accession>
<evidence type="ECO:0000259" key="3">
    <source>
        <dbReference type="Pfam" id="PF01656"/>
    </source>
</evidence>
<proteinExistence type="predicted"/>
<evidence type="ECO:0000313" key="5">
    <source>
        <dbReference type="Proteomes" id="UP000440224"/>
    </source>
</evidence>
<dbReference type="InterPro" id="IPR050625">
    <property type="entry name" value="ParA/MinD_ATPase"/>
</dbReference>
<protein>
    <submittedName>
        <fullName evidence="4">AAA family ATPase</fullName>
    </submittedName>
</protein>
<dbReference type="PANTHER" id="PTHR43384:SF6">
    <property type="entry name" value="SEPTUM SITE-DETERMINING PROTEIN MIND HOMOLOG, CHLOROPLASTIC"/>
    <property type="match status" value="1"/>
</dbReference>
<evidence type="ECO:0000256" key="1">
    <source>
        <dbReference type="ARBA" id="ARBA00022741"/>
    </source>
</evidence>
<reference evidence="4 5" key="1">
    <citation type="submission" date="2019-10" db="EMBL/GenBank/DDBJ databases">
        <title>A soil myxobacterium in the family Polyangiaceae.</title>
        <authorList>
            <person name="Li Y."/>
            <person name="Wang J."/>
        </authorList>
    </citation>
    <scope>NUCLEOTIDE SEQUENCE [LARGE SCALE GENOMIC DNA]</scope>
    <source>
        <strain evidence="4 5">DSM 14734</strain>
    </source>
</reference>
<keyword evidence="2" id="KW-0067">ATP-binding</keyword>
<dbReference type="GO" id="GO:0051782">
    <property type="term" value="P:negative regulation of cell division"/>
    <property type="evidence" value="ECO:0007669"/>
    <property type="project" value="TreeGrafter"/>
</dbReference>
<dbReference type="EMBL" id="WJIE01000006">
    <property type="protein sequence ID" value="MRG94455.1"/>
    <property type="molecule type" value="Genomic_DNA"/>
</dbReference>
<keyword evidence="5" id="KW-1185">Reference proteome</keyword>
<feature type="domain" description="CobQ/CobB/MinD/ParA nucleotide binding" evidence="3">
    <location>
        <begin position="178"/>
        <end position="217"/>
    </location>
</feature>
<gene>
    <name evidence="4" type="ORF">GF068_21400</name>
</gene>
<dbReference type="Proteomes" id="UP000440224">
    <property type="component" value="Unassembled WGS sequence"/>
</dbReference>
<evidence type="ECO:0000256" key="2">
    <source>
        <dbReference type="ARBA" id="ARBA00022840"/>
    </source>
</evidence>
<dbReference type="GO" id="GO:0016887">
    <property type="term" value="F:ATP hydrolysis activity"/>
    <property type="evidence" value="ECO:0007669"/>
    <property type="project" value="TreeGrafter"/>
</dbReference>
<keyword evidence="1" id="KW-0547">Nucleotide-binding</keyword>
<dbReference type="InterPro" id="IPR002586">
    <property type="entry name" value="CobQ/CobB/MinD/ParA_Nub-bd_dom"/>
</dbReference>
<sequence length="489" mass="53271">MGQGGGGGVCIDRRGDDARRAGHVMTANVHIAEARRNAVHALSTLVEAEESIEKAVLGQDLFGLLRVILWLRPGAEEGALRARVEGALAGSGRFWTGQVWISSAKTSRADKLVYSSAWDEGITVPGIDKFRIDDRTRTRTAWLPRFRTPPWEASRKWRPAKAETKEDGTPAKGPPIVVFYSFKGGVGRTTALAAFAIQRAREGERVLVIDMDLDAPGAGTLLAPDPKDLPGGDDDASRGVVDYLLEAPLGDVPFGDYVHRCRRESLVGDAEGAEIVVMPAGSVDESYLAKLSRIDLEVRGERHPLEGLLVHARDEIEPDWILLDSRAGLSASAGLLLDGIAHLHVLFGTNSTQSQLGLTQVIRNLGEERIRRDGLQANCFVVQAMVVDNVAVEKLARAQFQDWLEGTMRDHYLVAADEDPGDEFWSVRDIDTKSAPSRAIAIPYRSRFAFFPSLDDVVPDLVVGSYREVAGRILAQFPVGEKGPDQGVD</sequence>
<dbReference type="GO" id="GO:0009898">
    <property type="term" value="C:cytoplasmic side of plasma membrane"/>
    <property type="evidence" value="ECO:0007669"/>
    <property type="project" value="TreeGrafter"/>
</dbReference>
<evidence type="ECO:0000313" key="4">
    <source>
        <dbReference type="EMBL" id="MRG94455.1"/>
    </source>
</evidence>
<dbReference type="InterPro" id="IPR027417">
    <property type="entry name" value="P-loop_NTPase"/>
</dbReference>
<dbReference type="GO" id="GO:0005524">
    <property type="term" value="F:ATP binding"/>
    <property type="evidence" value="ECO:0007669"/>
    <property type="project" value="UniProtKB-KW"/>
</dbReference>
<dbReference type="PANTHER" id="PTHR43384">
    <property type="entry name" value="SEPTUM SITE-DETERMINING PROTEIN MIND HOMOLOG, CHLOROPLASTIC-RELATED"/>
    <property type="match status" value="1"/>
</dbReference>
<dbReference type="Gene3D" id="3.40.50.300">
    <property type="entry name" value="P-loop containing nucleotide triphosphate hydrolases"/>
    <property type="match status" value="1"/>
</dbReference>
<dbReference type="OrthoDB" id="580767at2"/>
<dbReference type="AlphaFoldDB" id="A0A6N7PW22"/>